<keyword evidence="2" id="KW-0813">Transport</keyword>
<feature type="transmembrane region" description="Helical" evidence="7">
    <location>
        <begin position="420"/>
        <end position="438"/>
    </location>
</feature>
<dbReference type="Gene3D" id="1.20.1250.20">
    <property type="entry name" value="MFS general substrate transporter like domains"/>
    <property type="match status" value="1"/>
</dbReference>
<dbReference type="SUPFAM" id="SSF103473">
    <property type="entry name" value="MFS general substrate transporter"/>
    <property type="match status" value="1"/>
</dbReference>
<evidence type="ECO:0000256" key="5">
    <source>
        <dbReference type="ARBA" id="ARBA00022989"/>
    </source>
</evidence>
<dbReference type="PANTHER" id="PTHR42718">
    <property type="entry name" value="MAJOR FACILITATOR SUPERFAMILY MULTIDRUG TRANSPORTER MFSC"/>
    <property type="match status" value="1"/>
</dbReference>
<dbReference type="PANTHER" id="PTHR42718:SF46">
    <property type="entry name" value="BLR6921 PROTEIN"/>
    <property type="match status" value="1"/>
</dbReference>
<proteinExistence type="predicted"/>
<comment type="subcellular location">
    <subcellularLocation>
        <location evidence="1">Cell membrane</location>
        <topology evidence="1">Multi-pass membrane protein</topology>
    </subcellularLocation>
</comment>
<dbReference type="InterPro" id="IPR011701">
    <property type="entry name" value="MFS"/>
</dbReference>
<dbReference type="Gene3D" id="1.20.1720.10">
    <property type="entry name" value="Multidrug resistance protein D"/>
    <property type="match status" value="1"/>
</dbReference>
<keyword evidence="5 7" id="KW-1133">Transmembrane helix</keyword>
<feature type="transmembrane region" description="Helical" evidence="7">
    <location>
        <begin position="190"/>
        <end position="214"/>
    </location>
</feature>
<feature type="transmembrane region" description="Helical" evidence="7">
    <location>
        <begin position="131"/>
        <end position="153"/>
    </location>
</feature>
<keyword evidence="6 7" id="KW-0472">Membrane</keyword>
<keyword evidence="10" id="KW-1185">Reference proteome</keyword>
<evidence type="ECO:0000259" key="8">
    <source>
        <dbReference type="PROSITE" id="PS50850"/>
    </source>
</evidence>
<feature type="transmembrane region" description="Helical" evidence="7">
    <location>
        <begin position="42"/>
        <end position="60"/>
    </location>
</feature>
<name>A0ABV9LQG8_9ACTN</name>
<evidence type="ECO:0000256" key="2">
    <source>
        <dbReference type="ARBA" id="ARBA00022448"/>
    </source>
</evidence>
<feature type="domain" description="Major facilitator superfamily (MFS) profile" evidence="8">
    <location>
        <begin position="6"/>
        <end position="442"/>
    </location>
</feature>
<gene>
    <name evidence="9" type="ORF">ACFO3M_20255</name>
</gene>
<dbReference type="Proteomes" id="UP001596025">
    <property type="component" value="Unassembled WGS sequence"/>
</dbReference>
<evidence type="ECO:0000313" key="10">
    <source>
        <dbReference type="Proteomes" id="UP001596025"/>
    </source>
</evidence>
<feature type="transmembrane region" description="Helical" evidence="7">
    <location>
        <begin position="383"/>
        <end position="408"/>
    </location>
</feature>
<protein>
    <submittedName>
        <fullName evidence="9">MFS transporter</fullName>
    </submittedName>
</protein>
<evidence type="ECO:0000313" key="9">
    <source>
        <dbReference type="EMBL" id="MFC4695747.1"/>
    </source>
</evidence>
<feature type="transmembrane region" description="Helical" evidence="7">
    <location>
        <begin position="261"/>
        <end position="284"/>
    </location>
</feature>
<accession>A0ABV9LQG8</accession>
<feature type="transmembrane region" description="Helical" evidence="7">
    <location>
        <begin position="348"/>
        <end position="371"/>
    </location>
</feature>
<evidence type="ECO:0000256" key="6">
    <source>
        <dbReference type="ARBA" id="ARBA00023136"/>
    </source>
</evidence>
<feature type="transmembrane region" description="Helical" evidence="7">
    <location>
        <begin position="159"/>
        <end position="178"/>
    </location>
</feature>
<evidence type="ECO:0000256" key="1">
    <source>
        <dbReference type="ARBA" id="ARBA00004651"/>
    </source>
</evidence>
<evidence type="ECO:0000256" key="7">
    <source>
        <dbReference type="SAM" id="Phobius"/>
    </source>
</evidence>
<dbReference type="PROSITE" id="PS50850">
    <property type="entry name" value="MFS"/>
    <property type="match status" value="1"/>
</dbReference>
<feature type="transmembrane region" description="Helical" evidence="7">
    <location>
        <begin position="290"/>
        <end position="312"/>
    </location>
</feature>
<keyword evidence="3" id="KW-1003">Cell membrane</keyword>
<reference evidence="10" key="1">
    <citation type="journal article" date="2019" name="Int. J. Syst. Evol. Microbiol.">
        <title>The Global Catalogue of Microorganisms (GCM) 10K type strain sequencing project: providing services to taxonomists for standard genome sequencing and annotation.</title>
        <authorList>
            <consortium name="The Broad Institute Genomics Platform"/>
            <consortium name="The Broad Institute Genome Sequencing Center for Infectious Disease"/>
            <person name="Wu L."/>
            <person name="Ma J."/>
        </authorList>
    </citation>
    <scope>NUCLEOTIDE SEQUENCE [LARGE SCALE GENOMIC DNA]</scope>
    <source>
        <strain evidence="10">CCUG 62763</strain>
    </source>
</reference>
<feature type="transmembrane region" description="Helical" evidence="7">
    <location>
        <begin position="220"/>
        <end position="240"/>
    </location>
</feature>
<comment type="caution">
    <text evidence="9">The sequence shown here is derived from an EMBL/GenBank/DDBJ whole genome shotgun (WGS) entry which is preliminary data.</text>
</comment>
<evidence type="ECO:0000256" key="4">
    <source>
        <dbReference type="ARBA" id="ARBA00022692"/>
    </source>
</evidence>
<dbReference type="EMBL" id="JBHSGR010000027">
    <property type="protein sequence ID" value="MFC4695747.1"/>
    <property type="molecule type" value="Genomic_DNA"/>
</dbReference>
<dbReference type="RefSeq" id="WP_387993202.1">
    <property type="nucleotide sequence ID" value="NZ_JBHSGR010000027.1"/>
</dbReference>
<evidence type="ECO:0000256" key="3">
    <source>
        <dbReference type="ARBA" id="ARBA00022475"/>
    </source>
</evidence>
<dbReference type="InterPro" id="IPR036259">
    <property type="entry name" value="MFS_trans_sf"/>
</dbReference>
<organism evidence="9 10">
    <name type="scientific">Geodermatophilus arenarius</name>
    <dbReference type="NCBI Taxonomy" id="1137990"/>
    <lineage>
        <taxon>Bacteria</taxon>
        <taxon>Bacillati</taxon>
        <taxon>Actinomycetota</taxon>
        <taxon>Actinomycetes</taxon>
        <taxon>Geodermatophilales</taxon>
        <taxon>Geodermatophilaceae</taxon>
        <taxon>Geodermatophilus</taxon>
    </lineage>
</organism>
<feature type="transmembrane region" description="Helical" evidence="7">
    <location>
        <begin position="97"/>
        <end position="119"/>
    </location>
</feature>
<sequence>MAGPAAVPTLCAVQFVDVLSTTLVVAALPTVLADLGAPPSAAAPVVTVYAVLFGALLMPAARLGDRFGHARVLGAGLAGFGAASLLAAVAPSAGVLVVARGALGAAAALSVPTALRLLTAATEEGGARRRALAAWSATGAAAGASGLVLGGVLTDLAGWRVLFWVQVPLAALLLAAVGRTAPPTPRRTRGTLDLAGAGVLTAAVAAVVAGASLVEDGAHRATGVALLLAGLAAAACLPAVERRSPDPLLPRAAVGHPRLRRGVLASAANTATTSSSVTVATLHLQDAGGLGATAAGLALVPFSLCVVAGAGLAARVLRRTSARVTAAAGLAVIAAGDTALLGAGLGTWVVSAAVAVAGLGIGLSSVAATSLGTDVGPELQGTAAGAVNTAAQLGTALGVAAVLLVVRASGGTGLPLAGSGLGWVTAALLAALAAGLLARRPARAAEVARSAG</sequence>
<feature type="transmembrane region" description="Helical" evidence="7">
    <location>
        <begin position="72"/>
        <end position="91"/>
    </location>
</feature>
<feature type="transmembrane region" description="Helical" evidence="7">
    <location>
        <begin position="324"/>
        <end position="342"/>
    </location>
</feature>
<dbReference type="InterPro" id="IPR020846">
    <property type="entry name" value="MFS_dom"/>
</dbReference>
<keyword evidence="4 7" id="KW-0812">Transmembrane</keyword>
<dbReference type="Pfam" id="PF07690">
    <property type="entry name" value="MFS_1"/>
    <property type="match status" value="1"/>
</dbReference>